<keyword evidence="1" id="KW-0812">Transmembrane</keyword>
<keyword evidence="1" id="KW-0472">Membrane</keyword>
<feature type="transmembrane region" description="Helical" evidence="1">
    <location>
        <begin position="72"/>
        <end position="92"/>
    </location>
</feature>
<dbReference type="EMBL" id="QFPJ01000026">
    <property type="protein sequence ID" value="PZQ21628.1"/>
    <property type="molecule type" value="Genomic_DNA"/>
</dbReference>
<evidence type="ECO:0000259" key="2">
    <source>
        <dbReference type="Pfam" id="PF10110"/>
    </source>
</evidence>
<protein>
    <recommendedName>
        <fullName evidence="2">Glycerophosphoryl diester phosphodiesterase membrane domain-containing protein</fullName>
    </recommendedName>
</protein>
<dbReference type="AlphaFoldDB" id="A0A2W5L290"/>
<dbReference type="Proteomes" id="UP000248597">
    <property type="component" value="Unassembled WGS sequence"/>
</dbReference>
<dbReference type="InterPro" id="IPR018476">
    <property type="entry name" value="GlyceroP-diester-Pdiesterase_M"/>
</dbReference>
<feature type="transmembrane region" description="Helical" evidence="1">
    <location>
        <begin position="104"/>
        <end position="130"/>
    </location>
</feature>
<evidence type="ECO:0000256" key="1">
    <source>
        <dbReference type="SAM" id="Phobius"/>
    </source>
</evidence>
<dbReference type="Pfam" id="PF10110">
    <property type="entry name" value="GPDPase_memb"/>
    <property type="match status" value="1"/>
</dbReference>
<feature type="transmembrane region" description="Helical" evidence="1">
    <location>
        <begin position="175"/>
        <end position="203"/>
    </location>
</feature>
<feature type="transmembrane region" description="Helical" evidence="1">
    <location>
        <begin position="215"/>
        <end position="236"/>
    </location>
</feature>
<gene>
    <name evidence="3" type="ORF">DI569_11365</name>
</gene>
<evidence type="ECO:0000313" key="3">
    <source>
        <dbReference type="EMBL" id="PZQ21628.1"/>
    </source>
</evidence>
<feature type="domain" description="Glycerophosphoryl diester phosphodiesterase membrane" evidence="2">
    <location>
        <begin position="111"/>
        <end position="206"/>
    </location>
</feature>
<name>A0A2W5L290_SPHMC</name>
<accession>A0A2W5L290</accession>
<proteinExistence type="predicted"/>
<evidence type="ECO:0000313" key="4">
    <source>
        <dbReference type="Proteomes" id="UP000248597"/>
    </source>
</evidence>
<organism evidence="3 4">
    <name type="scientific">Sphingopyxis macrogoltabida</name>
    <name type="common">Sphingomonas macrogoltabidus</name>
    <dbReference type="NCBI Taxonomy" id="33050"/>
    <lineage>
        <taxon>Bacteria</taxon>
        <taxon>Pseudomonadati</taxon>
        <taxon>Pseudomonadota</taxon>
        <taxon>Alphaproteobacteria</taxon>
        <taxon>Sphingomonadales</taxon>
        <taxon>Sphingomonadaceae</taxon>
        <taxon>Sphingopyxis</taxon>
    </lineage>
</organism>
<reference evidence="3 4" key="1">
    <citation type="submission" date="2017-08" db="EMBL/GenBank/DDBJ databases">
        <title>Infants hospitalized years apart are colonized by the same room-sourced microbial strains.</title>
        <authorList>
            <person name="Brooks B."/>
            <person name="Olm M.R."/>
            <person name="Firek B.A."/>
            <person name="Baker R."/>
            <person name="Thomas B.C."/>
            <person name="Morowitz M.J."/>
            <person name="Banfield J.F."/>
        </authorList>
    </citation>
    <scope>NUCLEOTIDE SEQUENCE [LARGE SCALE GENOMIC DNA]</scope>
    <source>
        <strain evidence="3">S2_005_003_R2_47</strain>
    </source>
</reference>
<comment type="caution">
    <text evidence="3">The sequence shown here is derived from an EMBL/GenBank/DDBJ whole genome shotgun (WGS) entry which is preliminary data.</text>
</comment>
<feature type="transmembrane region" description="Helical" evidence="1">
    <location>
        <begin position="21"/>
        <end position="42"/>
    </location>
</feature>
<keyword evidence="1" id="KW-1133">Transmembrane helix</keyword>
<sequence length="249" mass="25947">MAKFDMGAAWDDAVVLLRSHLPLTGTIAAVFLFLPTLFVSWLGPVTPEPPAGATVEQIVALFQTSMREMLPYQLAVAIVSAVGGIAILRLWLARTGTSVGDALGFAAMLVPTMIVVQILLGLALGIGFLLLIVPGLYLWGRLALVSPAIADRGTRNPIAALQESWQLTRGNGWRLFLFLFLVTIVIFIVAMILGGILVAVAGAAGDGVGRLLTGLVEGGVTGAGGLVSLAVTAAAYRQLAIRGAQETFG</sequence>